<name>A0A4S2GZ34_9PROT</name>
<keyword evidence="2" id="KW-1185">Reference proteome</keyword>
<dbReference type="RefSeq" id="WP_135996189.1">
    <property type="nucleotide sequence ID" value="NZ_CP071057.1"/>
</dbReference>
<organism evidence="1 2">
    <name type="scientific">Marinicauda algicola</name>
    <dbReference type="NCBI Taxonomy" id="2029849"/>
    <lineage>
        <taxon>Bacteria</taxon>
        <taxon>Pseudomonadati</taxon>
        <taxon>Pseudomonadota</taxon>
        <taxon>Alphaproteobacteria</taxon>
        <taxon>Maricaulales</taxon>
        <taxon>Maricaulaceae</taxon>
        <taxon>Marinicauda</taxon>
    </lineage>
</organism>
<dbReference type="OrthoDB" id="272235at2"/>
<dbReference type="PANTHER" id="PTHR33986:SF15">
    <property type="entry name" value="MITOCHONDRIAL FISSION PROTEIN ELM1"/>
    <property type="match status" value="1"/>
</dbReference>
<protein>
    <recommendedName>
        <fullName evidence="3">Nucleoside-diphosphate sugar epimerase</fullName>
    </recommendedName>
</protein>
<sequence>MTSSERTCFVVFDGRRGIENQALGLAEAVARLTALRLMPVHVPRSGPIEEPGAIAPELWIGCGRAAVRASGPHRRAFPDCVMVYVQHPREAFERFDLIVPPRHDRIDGPNVFPILGSPNRITPARLAEGAAPFAERADALPAPRAAVLIGGDSKHHRFTKEAGDYLLDRLAFVRSRGVALMVTVSRRTPEDFTDVLRARFRRDPGVWLHDGDGANPYFAFLHYADWIFVTEDSTNMLTEAATAGKPVYRLGLDGDAGKFKRLYGELEAHGAMRPFLGRLERWDYTPLHETDRAARRVLEILDARAHS</sequence>
<dbReference type="InterPro" id="IPR009367">
    <property type="entry name" value="Elm1-like"/>
</dbReference>
<dbReference type="Pfam" id="PF06258">
    <property type="entry name" value="Mito_fiss_Elm1"/>
    <property type="match status" value="1"/>
</dbReference>
<evidence type="ECO:0000313" key="2">
    <source>
        <dbReference type="Proteomes" id="UP000308054"/>
    </source>
</evidence>
<dbReference type="Proteomes" id="UP000308054">
    <property type="component" value="Unassembled WGS sequence"/>
</dbReference>
<dbReference type="PANTHER" id="PTHR33986">
    <property type="entry name" value="OS02G0535700 PROTEIN"/>
    <property type="match status" value="1"/>
</dbReference>
<evidence type="ECO:0000313" key="1">
    <source>
        <dbReference type="EMBL" id="TGY88343.1"/>
    </source>
</evidence>
<proteinExistence type="predicted"/>
<dbReference type="EMBL" id="SRXW01000003">
    <property type="protein sequence ID" value="TGY88343.1"/>
    <property type="molecule type" value="Genomic_DNA"/>
</dbReference>
<comment type="caution">
    <text evidence="1">The sequence shown here is derived from an EMBL/GenBank/DDBJ whole genome shotgun (WGS) entry which is preliminary data.</text>
</comment>
<reference evidence="1 2" key="1">
    <citation type="journal article" date="2017" name="Int. J. Syst. Evol. Microbiol.">
        <title>Marinicauda algicola sp. nov., isolated from a marine red alga Rhodosorus marinus.</title>
        <authorList>
            <person name="Jeong S.E."/>
            <person name="Jeon S.H."/>
            <person name="Chun B.H."/>
            <person name="Kim D.W."/>
            <person name="Jeon C.O."/>
        </authorList>
    </citation>
    <scope>NUCLEOTIDE SEQUENCE [LARGE SCALE GENOMIC DNA]</scope>
    <source>
        <strain evidence="1 2">JCM 31718</strain>
    </source>
</reference>
<dbReference type="AlphaFoldDB" id="A0A4S2GZ34"/>
<accession>A0A4S2GZ34</accession>
<evidence type="ECO:0008006" key="3">
    <source>
        <dbReference type="Google" id="ProtNLM"/>
    </source>
</evidence>
<gene>
    <name evidence="1" type="ORF">E5163_11015</name>
</gene>